<evidence type="ECO:0000256" key="12">
    <source>
        <dbReference type="ARBA" id="ARBA00023237"/>
    </source>
</evidence>
<dbReference type="Gene3D" id="2.170.130.10">
    <property type="entry name" value="TonB-dependent receptor, plug domain"/>
    <property type="match status" value="1"/>
</dbReference>
<dbReference type="OrthoDB" id="127311at2"/>
<dbReference type="EMBL" id="CP040017">
    <property type="protein sequence ID" value="QCP12258.1"/>
    <property type="molecule type" value="Genomic_DNA"/>
</dbReference>
<dbReference type="InterPro" id="IPR037066">
    <property type="entry name" value="Plug_dom_sf"/>
</dbReference>
<dbReference type="Proteomes" id="UP000584325">
    <property type="component" value="Unassembled WGS sequence"/>
</dbReference>
<evidence type="ECO:0000256" key="2">
    <source>
        <dbReference type="ARBA" id="ARBA00009810"/>
    </source>
</evidence>
<gene>
    <name evidence="16" type="ORF">FCL38_18915</name>
    <name evidence="15" type="ORF">FHS02_006113</name>
</gene>
<keyword evidence="12" id="KW-0998">Cell outer membrane</keyword>
<dbReference type="PANTHER" id="PTHR32552">
    <property type="entry name" value="FERRICHROME IRON RECEPTOR-RELATED"/>
    <property type="match status" value="1"/>
</dbReference>
<feature type="chain" id="PRO_5044607493" evidence="13">
    <location>
        <begin position="30"/>
        <end position="883"/>
    </location>
</feature>
<evidence type="ECO:0000256" key="11">
    <source>
        <dbReference type="ARBA" id="ARBA00023170"/>
    </source>
</evidence>
<comment type="subcellular location">
    <subcellularLocation>
        <location evidence="1">Cell outer membrane</location>
        <topology evidence="1">Multi-pass membrane protein</topology>
    </subcellularLocation>
</comment>
<keyword evidence="11 16" id="KW-0675">Receptor</keyword>
<keyword evidence="13" id="KW-0732">Signal</keyword>
<evidence type="ECO:0000256" key="13">
    <source>
        <dbReference type="SAM" id="SignalP"/>
    </source>
</evidence>
<reference evidence="16 17" key="1">
    <citation type="submission" date="2019-05" db="EMBL/GenBank/DDBJ databases">
        <title>Draft Genome Sequences of Six Type Strains of the Genus Massilia.</title>
        <authorList>
            <person name="Miess H."/>
            <person name="Frediansyhah A."/>
            <person name="Gross H."/>
        </authorList>
    </citation>
    <scope>NUCLEOTIDE SEQUENCE [LARGE SCALE GENOMIC DNA]</scope>
    <source>
        <strain evidence="16 17">DSMZ 26121</strain>
    </source>
</reference>
<evidence type="ECO:0000256" key="9">
    <source>
        <dbReference type="ARBA" id="ARBA00023077"/>
    </source>
</evidence>
<evidence type="ECO:0000313" key="15">
    <source>
        <dbReference type="EMBL" id="MBB3225242.1"/>
    </source>
</evidence>
<dbReference type="PANTHER" id="PTHR32552:SF81">
    <property type="entry name" value="TONB-DEPENDENT OUTER MEMBRANE RECEPTOR"/>
    <property type="match status" value="1"/>
</dbReference>
<keyword evidence="8" id="KW-0406">Ion transport</keyword>
<evidence type="ECO:0000256" key="5">
    <source>
        <dbReference type="ARBA" id="ARBA00022496"/>
    </source>
</evidence>
<accession>A0A4P8HU46</accession>
<dbReference type="SUPFAM" id="SSF56935">
    <property type="entry name" value="Porins"/>
    <property type="match status" value="1"/>
</dbReference>
<sequence>MTQFPRHPIRVQRLTLAVHLALAAMHAVAGTGGGPDAAEAQDATLPVASVVIVGAQVNHAIATRPVSSVYGTDTSLLDTPRAVSQISADQLARDGIRTADDLVKYAPGVTRNGGQNVSVAPLIRGQASELYQDGQRTYNVRHPFNTNAFEGVDIVAGPAPQVFGISSRSGGYANYLSKKPDFERTRGQVTGQVGTWVPGGGSYGAHSLTFDLTGPLSDTLAYRVSVTPQRAKDYAEGVSNNYNAFYGALAWKPLPGLRIDWNASVDDYYDFNVTHGWNRVTQQLVDGGQYYGGRATPIISVGSGAATRYYSPVYASGAYNSAVTGWQQRTLVTNAAGVRQFVAGSLLPASQWPGFLANPATPGTVRGWVYDPTVQGNGLVELSDSAYSRPQDQNTARRDTSQLKVAYELNRDWSIVNSTLYQRSKDTGNSVGSFFTQFEDRIFDNRLELRGKAGTTLFGVPVRHDSNTGASYRRERYITRAANNSFTINPYDLTAPLELKTPATLLGLPTPAGPGSWIGTVGVPQLSGAFGYLNLPAMYPAGGDFYSERGGSPAAGGAVYTSDGRWTNLALFTQQNFLVAERYGINIGLSGTRVDADIHNPVFVTPAQEVRDGKRFYLPAAQVSLLFKPTPSSTLYITHDRSYAINTGGFADVLTWGANNQLNPLNFRSLSRLLEVGAKAELIPDRLHATIAAYRQKRDTAPLTDGSIPKLEVHGVDASLRWQASRDVAAGLNYTLLNAKYTYVSYPAGFFSPWGFVADNATVFADGNALNQRAAPGSAAAPGIPKHSLTGYVDVKFGGGFGSEVSAWWTSKWATSLTQTAWVPSGHNVNLTLYYRKPTWDVALRVLNLTDERNFVNGLTGPTTEFLQPGIPRALQATFAYRF</sequence>
<protein>
    <submittedName>
        <fullName evidence="16">TonB-dependent receptor</fullName>
    </submittedName>
</protein>
<comment type="similarity">
    <text evidence="2">Belongs to the TonB-dependent receptor family.</text>
</comment>
<dbReference type="Proteomes" id="UP000298763">
    <property type="component" value="Chromosome"/>
</dbReference>
<evidence type="ECO:0000256" key="3">
    <source>
        <dbReference type="ARBA" id="ARBA00022448"/>
    </source>
</evidence>
<keyword evidence="6" id="KW-0812">Transmembrane</keyword>
<dbReference type="RefSeq" id="WP_137315095.1">
    <property type="nucleotide sequence ID" value="NZ_CP040017.1"/>
</dbReference>
<feature type="signal peptide" evidence="13">
    <location>
        <begin position="1"/>
        <end position="29"/>
    </location>
</feature>
<dbReference type="InterPro" id="IPR012910">
    <property type="entry name" value="Plug_dom"/>
</dbReference>
<dbReference type="Gene3D" id="2.40.170.20">
    <property type="entry name" value="TonB-dependent receptor, beta-barrel domain"/>
    <property type="match status" value="1"/>
</dbReference>
<keyword evidence="3" id="KW-0813">Transport</keyword>
<name>A0A4P8HU46_9BURK</name>
<dbReference type="GO" id="GO:0009279">
    <property type="term" value="C:cell outer membrane"/>
    <property type="evidence" value="ECO:0007669"/>
    <property type="project" value="UniProtKB-SubCell"/>
</dbReference>
<organism evidence="15 18">
    <name type="scientific">Pseudoduganella umbonata</name>
    <dbReference type="NCBI Taxonomy" id="864828"/>
    <lineage>
        <taxon>Bacteria</taxon>
        <taxon>Pseudomonadati</taxon>
        <taxon>Pseudomonadota</taxon>
        <taxon>Betaproteobacteria</taxon>
        <taxon>Burkholderiales</taxon>
        <taxon>Oxalobacteraceae</taxon>
        <taxon>Telluria group</taxon>
        <taxon>Pseudoduganella</taxon>
    </lineage>
</organism>
<evidence type="ECO:0000259" key="14">
    <source>
        <dbReference type="Pfam" id="PF07715"/>
    </source>
</evidence>
<evidence type="ECO:0000256" key="10">
    <source>
        <dbReference type="ARBA" id="ARBA00023136"/>
    </source>
</evidence>
<dbReference type="Pfam" id="PF07715">
    <property type="entry name" value="Plug"/>
    <property type="match status" value="1"/>
</dbReference>
<dbReference type="EMBL" id="JACHXS010000018">
    <property type="protein sequence ID" value="MBB3225242.1"/>
    <property type="molecule type" value="Genomic_DNA"/>
</dbReference>
<keyword evidence="7" id="KW-0408">Iron</keyword>
<evidence type="ECO:0000256" key="4">
    <source>
        <dbReference type="ARBA" id="ARBA00022452"/>
    </source>
</evidence>
<dbReference type="InterPro" id="IPR036942">
    <property type="entry name" value="Beta-barrel_TonB_sf"/>
</dbReference>
<keyword evidence="5" id="KW-0410">Iron transport</keyword>
<keyword evidence="17" id="KW-1185">Reference proteome</keyword>
<dbReference type="AlphaFoldDB" id="A0A4P8HU46"/>
<evidence type="ECO:0000256" key="7">
    <source>
        <dbReference type="ARBA" id="ARBA00023004"/>
    </source>
</evidence>
<keyword evidence="10" id="KW-0472">Membrane</keyword>
<evidence type="ECO:0000313" key="18">
    <source>
        <dbReference type="Proteomes" id="UP000584325"/>
    </source>
</evidence>
<evidence type="ECO:0000256" key="1">
    <source>
        <dbReference type="ARBA" id="ARBA00004571"/>
    </source>
</evidence>
<evidence type="ECO:0000256" key="6">
    <source>
        <dbReference type="ARBA" id="ARBA00022692"/>
    </source>
</evidence>
<keyword evidence="9" id="KW-0798">TonB box</keyword>
<evidence type="ECO:0000256" key="8">
    <source>
        <dbReference type="ARBA" id="ARBA00023065"/>
    </source>
</evidence>
<feature type="domain" description="TonB-dependent receptor plug" evidence="14">
    <location>
        <begin position="76"/>
        <end position="167"/>
    </location>
</feature>
<proteinExistence type="inferred from homology"/>
<reference evidence="15 18" key="2">
    <citation type="submission" date="2020-08" db="EMBL/GenBank/DDBJ databases">
        <title>Genomic Encyclopedia of Type Strains, Phase III (KMG-III): the genomes of soil and plant-associated and newly described type strains.</title>
        <authorList>
            <person name="Whitman W."/>
        </authorList>
    </citation>
    <scope>NUCLEOTIDE SEQUENCE [LARGE SCALE GENOMIC DNA]</scope>
    <source>
        <strain evidence="15 18">CECT 7753</strain>
    </source>
</reference>
<evidence type="ECO:0000313" key="17">
    <source>
        <dbReference type="Proteomes" id="UP000298763"/>
    </source>
</evidence>
<dbReference type="GO" id="GO:0006826">
    <property type="term" value="P:iron ion transport"/>
    <property type="evidence" value="ECO:0007669"/>
    <property type="project" value="UniProtKB-KW"/>
</dbReference>
<dbReference type="InterPro" id="IPR039426">
    <property type="entry name" value="TonB-dep_rcpt-like"/>
</dbReference>
<keyword evidence="4" id="KW-1134">Transmembrane beta strand</keyword>
<evidence type="ECO:0000313" key="16">
    <source>
        <dbReference type="EMBL" id="QCP12258.1"/>
    </source>
</evidence>